<dbReference type="InterPro" id="IPR056813">
    <property type="entry name" value="GIL1_IRKI_C"/>
</dbReference>
<dbReference type="InterPro" id="IPR006943">
    <property type="entry name" value="DUF641_pln"/>
</dbReference>
<accession>A0A2I0AQ19</accession>
<evidence type="ECO:0000259" key="2">
    <source>
        <dbReference type="Pfam" id="PF24994"/>
    </source>
</evidence>
<dbReference type="Pfam" id="PF04859">
    <property type="entry name" value="DUF641"/>
    <property type="match status" value="1"/>
</dbReference>
<dbReference type="AlphaFoldDB" id="A0A2I0AQ19"/>
<organism evidence="3 4">
    <name type="scientific">Apostasia shenzhenica</name>
    <dbReference type="NCBI Taxonomy" id="1088818"/>
    <lineage>
        <taxon>Eukaryota</taxon>
        <taxon>Viridiplantae</taxon>
        <taxon>Streptophyta</taxon>
        <taxon>Embryophyta</taxon>
        <taxon>Tracheophyta</taxon>
        <taxon>Spermatophyta</taxon>
        <taxon>Magnoliopsida</taxon>
        <taxon>Liliopsida</taxon>
        <taxon>Asparagales</taxon>
        <taxon>Orchidaceae</taxon>
        <taxon>Apostasioideae</taxon>
        <taxon>Apostasia</taxon>
    </lineage>
</organism>
<evidence type="ECO:0000313" key="3">
    <source>
        <dbReference type="EMBL" id="PKA57634.1"/>
    </source>
</evidence>
<proteinExistence type="predicted"/>
<dbReference type="OrthoDB" id="1915848at2759"/>
<dbReference type="STRING" id="1088818.A0A2I0AQ19"/>
<evidence type="ECO:0000313" key="4">
    <source>
        <dbReference type="Proteomes" id="UP000236161"/>
    </source>
</evidence>
<dbReference type="Proteomes" id="UP000236161">
    <property type="component" value="Unassembled WGS sequence"/>
</dbReference>
<dbReference type="InterPro" id="IPR040225">
    <property type="entry name" value="GIL1-like"/>
</dbReference>
<dbReference type="Pfam" id="PF24994">
    <property type="entry name" value="GIL1_IRKI_C"/>
    <property type="match status" value="1"/>
</dbReference>
<sequence length="410" mass="47299">MNSAPATQYQSKQFRRSSDLRVPARFRSRGEIPNLIQAECREEDLDDDRERQNLPQTLEDFQCEEALISELFDSVSALKSVYIRLQEAHFPYEPTKIREADQSVVSVLHSIKKLENSYLQDRRRLKSALLAKDSEILNLRWGIKLLGERNEELERMIKKQISPEVELFQGIPEWTPELFSQIYRLAYRSIHDFTKLLIGLMKASGFNLDRAASSICNSVLYAERSHKKFAFEAYLSQVMLGGGADECVNLNHFEQVMQFHEPLEALMQDPDSDFGRFCRSKYLAAVSSKIEASFFDSLDHRSFVMGGGHPRTPFYEAFVKMARRIWVLQVMANSFIPKAEVFYVKRGTKFMKDFMESVVNVSHLAMSSEEMIPRVGFTVMAGFRIGSKVNRCRVYLSRMEQAKENGSLRS</sequence>
<dbReference type="PANTHER" id="PTHR31161">
    <property type="entry name" value="PROTEIN GRAVITROPIC IN THE LIGHT 1"/>
    <property type="match status" value="1"/>
</dbReference>
<evidence type="ECO:0000259" key="1">
    <source>
        <dbReference type="Pfam" id="PF04859"/>
    </source>
</evidence>
<dbReference type="GO" id="GO:0009959">
    <property type="term" value="P:negative gravitropism"/>
    <property type="evidence" value="ECO:0007669"/>
    <property type="project" value="InterPro"/>
</dbReference>
<feature type="domain" description="GIL1/IRKI C-terminal" evidence="2">
    <location>
        <begin position="341"/>
        <end position="395"/>
    </location>
</feature>
<reference evidence="3 4" key="1">
    <citation type="journal article" date="2017" name="Nature">
        <title>The Apostasia genome and the evolution of orchids.</title>
        <authorList>
            <person name="Zhang G.Q."/>
            <person name="Liu K.W."/>
            <person name="Li Z."/>
            <person name="Lohaus R."/>
            <person name="Hsiao Y.Y."/>
            <person name="Niu S.C."/>
            <person name="Wang J.Y."/>
            <person name="Lin Y.C."/>
            <person name="Xu Q."/>
            <person name="Chen L.J."/>
            <person name="Yoshida K."/>
            <person name="Fujiwara S."/>
            <person name="Wang Z.W."/>
            <person name="Zhang Y.Q."/>
            <person name="Mitsuda N."/>
            <person name="Wang M."/>
            <person name="Liu G.H."/>
            <person name="Pecoraro L."/>
            <person name="Huang H.X."/>
            <person name="Xiao X.J."/>
            <person name="Lin M."/>
            <person name="Wu X.Y."/>
            <person name="Wu W.L."/>
            <person name="Chen Y.Y."/>
            <person name="Chang S.B."/>
            <person name="Sakamoto S."/>
            <person name="Ohme-Takagi M."/>
            <person name="Yagi M."/>
            <person name="Zeng S.J."/>
            <person name="Shen C.Y."/>
            <person name="Yeh C.M."/>
            <person name="Luo Y.B."/>
            <person name="Tsai W.C."/>
            <person name="Van de Peer Y."/>
            <person name="Liu Z.J."/>
        </authorList>
    </citation>
    <scope>NUCLEOTIDE SEQUENCE [LARGE SCALE GENOMIC DNA]</scope>
    <source>
        <strain evidence="4">cv. Shenzhen</strain>
        <tissue evidence="3">Stem</tissue>
    </source>
</reference>
<name>A0A2I0AQ19_9ASPA</name>
<dbReference type="GO" id="GO:0009639">
    <property type="term" value="P:response to red or far red light"/>
    <property type="evidence" value="ECO:0007669"/>
    <property type="project" value="InterPro"/>
</dbReference>
<keyword evidence="4" id="KW-1185">Reference proteome</keyword>
<dbReference type="EMBL" id="KZ451961">
    <property type="protein sequence ID" value="PKA57634.1"/>
    <property type="molecule type" value="Genomic_DNA"/>
</dbReference>
<gene>
    <name evidence="3" type="ORF">AXF42_Ash016680</name>
</gene>
<protein>
    <submittedName>
        <fullName evidence="3">Uncharacterized protein</fullName>
    </submittedName>
</protein>
<feature type="domain" description="DUF641" evidence="1">
    <location>
        <begin position="61"/>
        <end position="157"/>
    </location>
</feature>